<sequence length="1138" mass="123836">MGNSQSTEASRRRSHRLSKPKTNNHATAGLLSPSGLSNTFSNNKTPQRIDSARMSAALPPPPSPATATSSVVYSSAPDAMWEVEQGFERTASMVSTTTENESKRRSLFRSKSSQVPSKSERRNSLGPASRLIDKIGRTNSLTYESAISHYGPPNPDIWSGAPKARSSWNYDLSSYEAKRLLNLVEEPTTDHGPALSEHNVTVVSESTWKSSNPAQPASTPISRANSDVSLYMPVRRRSIIQKPGIATRSNSVREGFSQSRPTFRYSHPPTPSLSRQQSIESYRSGVMSMPPQRVDIDSMPRVSTPCEEKYQSIGGFKLGSLRITNGAASPGSPEVEKNDQIGGRRDDNDGKDHLRVPSQQGIMASNALQIIMQNSEDPFRIDSPSAGENSTVVALDEPQFLGQIDFSPFSLDEDMKLPSPQLQTTSKATAQEDELFEEETQVEYSSVEVLDVRLDPNAKSDHGPASGNDKMASVERKDSGFVSISSPLTTASHKPLTKADSGYSSNVSLRSFQSKSQVVESPEGPVSTQPGLAPVAALKSPSKIAPQREWVLDPQREASPPPVPPKDYPKSPTQAKPVDDPVKSQFLSAPSAFRSSKKSPVPLRNLTNSLSGPNSPESVPLTPASAKSAKSDKSASTLSIGSGSYKPNRFQKLLNSARRPSSGPLTVHTTHVVEKTGIPSIPQDVEHKLHEHTGMFPITTKRLALKPRTSMDTLKTIFSVGSMEASLEAVNRLSGVGVEVEEPSVSKEAQWRHTLQSVPSQIAHAAAHVIPRKPIARKSLDPRHQGPGPEANHVSRETTHIAYSYTSATEIHSSSERGVSSPGNPDRMMSMRFSMERSLDVEVVTSGPSMPNLSASLPSPALPSPLLARPLENKPRTGPPVSMTTRRPGSLRVPPPLRSQSSASSLSRRASKESLYSRSSGHSASRENMHSTFSSYQQQGSAASSSDMPPPVPTMDPRRLNAFRQSQPPSASWARVPNWDIQTDHDTSRQAALASLEGSSRHNSLSSSNPGQAAGFTIQRSASAQGWKVQTNNNPPLRHRSSYDSLQYRQPPSMSNGYTAPHPPSKPMIQSSEHFDFVNNQWVPDGGRYPPPPQHVPPPRTPKHHQRKRSMSAYGHQAPYRILHSYNSPAYRNVPIWG</sequence>
<feature type="region of interest" description="Disordered" evidence="1">
    <location>
        <begin position="411"/>
        <end position="442"/>
    </location>
</feature>
<feature type="compositionally biased region" description="Polar residues" evidence="1">
    <location>
        <begin position="1043"/>
        <end position="1058"/>
    </location>
</feature>
<feature type="compositionally biased region" description="Polar residues" evidence="1">
    <location>
        <begin position="420"/>
        <end position="429"/>
    </location>
</feature>
<dbReference type="AlphaFoldDB" id="A0AAN6Y7I7"/>
<proteinExistence type="predicted"/>
<feature type="compositionally biased region" description="Polar residues" evidence="1">
    <location>
        <begin position="605"/>
        <end position="617"/>
    </location>
</feature>
<feature type="compositionally biased region" description="Pro residues" evidence="1">
    <location>
        <begin position="1089"/>
        <end position="1100"/>
    </location>
</feature>
<evidence type="ECO:0000256" key="1">
    <source>
        <dbReference type="SAM" id="MobiDB-lite"/>
    </source>
</evidence>
<gene>
    <name evidence="2" type="ORF">QBC37DRAFT_160508</name>
</gene>
<feature type="compositionally biased region" description="Low complexity" evidence="1">
    <location>
        <begin position="934"/>
        <end position="946"/>
    </location>
</feature>
<accession>A0AAN6Y7I7</accession>
<comment type="caution">
    <text evidence="2">The sequence shown here is derived from an EMBL/GenBank/DDBJ whole genome shotgun (WGS) entry which is preliminary data.</text>
</comment>
<feature type="region of interest" description="Disordered" evidence="1">
    <location>
        <begin position="454"/>
        <end position="647"/>
    </location>
</feature>
<reference evidence="2" key="2">
    <citation type="submission" date="2023-05" db="EMBL/GenBank/DDBJ databases">
        <authorList>
            <consortium name="Lawrence Berkeley National Laboratory"/>
            <person name="Steindorff A."/>
            <person name="Hensen N."/>
            <person name="Bonometti L."/>
            <person name="Westerberg I."/>
            <person name="Brannstrom I.O."/>
            <person name="Guillou S."/>
            <person name="Cros-Aarteil S."/>
            <person name="Calhoun S."/>
            <person name="Haridas S."/>
            <person name="Kuo A."/>
            <person name="Mondo S."/>
            <person name="Pangilinan J."/>
            <person name="Riley R."/>
            <person name="Labutti K."/>
            <person name="Andreopoulos B."/>
            <person name="Lipzen A."/>
            <person name="Chen C."/>
            <person name="Yanf M."/>
            <person name="Daum C."/>
            <person name="Ng V."/>
            <person name="Clum A."/>
            <person name="Ohm R."/>
            <person name="Martin F."/>
            <person name="Silar P."/>
            <person name="Natvig D."/>
            <person name="Lalanne C."/>
            <person name="Gautier V."/>
            <person name="Ament-Velasquez S.L."/>
            <person name="Kruys A."/>
            <person name="Hutchinson M.I."/>
            <person name="Powell A.J."/>
            <person name="Barry K."/>
            <person name="Miller A.N."/>
            <person name="Grigoriev I.V."/>
            <person name="Debuchy R."/>
            <person name="Gladieux P."/>
            <person name="Thoren M.H."/>
            <person name="Johannesson H."/>
        </authorList>
    </citation>
    <scope>NUCLEOTIDE SEQUENCE</scope>
    <source>
        <strain evidence="2">PSN293</strain>
    </source>
</reference>
<organism evidence="2 3">
    <name type="scientific">Rhypophila decipiens</name>
    <dbReference type="NCBI Taxonomy" id="261697"/>
    <lineage>
        <taxon>Eukaryota</taxon>
        <taxon>Fungi</taxon>
        <taxon>Dikarya</taxon>
        <taxon>Ascomycota</taxon>
        <taxon>Pezizomycotina</taxon>
        <taxon>Sordariomycetes</taxon>
        <taxon>Sordariomycetidae</taxon>
        <taxon>Sordariales</taxon>
        <taxon>Naviculisporaceae</taxon>
        <taxon>Rhypophila</taxon>
    </lineage>
</organism>
<feature type="compositionally biased region" description="Polar residues" evidence="1">
    <location>
        <begin position="502"/>
        <end position="519"/>
    </location>
</feature>
<dbReference type="Proteomes" id="UP001301769">
    <property type="component" value="Unassembled WGS sequence"/>
</dbReference>
<feature type="compositionally biased region" description="Basic and acidic residues" evidence="1">
    <location>
        <begin position="334"/>
        <end position="351"/>
    </location>
</feature>
<feature type="compositionally biased region" description="Low complexity" evidence="1">
    <location>
        <begin position="848"/>
        <end position="870"/>
    </location>
</feature>
<feature type="compositionally biased region" description="Polar residues" evidence="1">
    <location>
        <begin position="809"/>
        <end position="823"/>
    </location>
</feature>
<feature type="compositionally biased region" description="Acidic residues" evidence="1">
    <location>
        <begin position="431"/>
        <end position="441"/>
    </location>
</feature>
<reference evidence="2" key="1">
    <citation type="journal article" date="2023" name="Mol. Phylogenet. Evol.">
        <title>Genome-scale phylogeny and comparative genomics of the fungal order Sordariales.</title>
        <authorList>
            <person name="Hensen N."/>
            <person name="Bonometti L."/>
            <person name="Westerberg I."/>
            <person name="Brannstrom I.O."/>
            <person name="Guillou S."/>
            <person name="Cros-Aarteil S."/>
            <person name="Calhoun S."/>
            <person name="Haridas S."/>
            <person name="Kuo A."/>
            <person name="Mondo S."/>
            <person name="Pangilinan J."/>
            <person name="Riley R."/>
            <person name="LaButti K."/>
            <person name="Andreopoulos B."/>
            <person name="Lipzen A."/>
            <person name="Chen C."/>
            <person name="Yan M."/>
            <person name="Daum C."/>
            <person name="Ng V."/>
            <person name="Clum A."/>
            <person name="Steindorff A."/>
            <person name="Ohm R.A."/>
            <person name="Martin F."/>
            <person name="Silar P."/>
            <person name="Natvig D.O."/>
            <person name="Lalanne C."/>
            <person name="Gautier V."/>
            <person name="Ament-Velasquez S.L."/>
            <person name="Kruys A."/>
            <person name="Hutchinson M.I."/>
            <person name="Powell A.J."/>
            <person name="Barry K."/>
            <person name="Miller A.N."/>
            <person name="Grigoriev I.V."/>
            <person name="Debuchy R."/>
            <person name="Gladieux P."/>
            <person name="Hiltunen Thoren M."/>
            <person name="Johannesson H."/>
        </authorList>
    </citation>
    <scope>NUCLEOTIDE SEQUENCE</scope>
    <source>
        <strain evidence="2">PSN293</strain>
    </source>
</reference>
<feature type="region of interest" description="Disordered" evidence="1">
    <location>
        <begin position="1"/>
        <end position="71"/>
    </location>
</feature>
<feature type="compositionally biased region" description="Polar residues" evidence="1">
    <location>
        <begin position="34"/>
        <end position="48"/>
    </location>
</feature>
<evidence type="ECO:0000313" key="2">
    <source>
        <dbReference type="EMBL" id="KAK4214099.1"/>
    </source>
</evidence>
<feature type="region of interest" description="Disordered" evidence="1">
    <location>
        <begin position="324"/>
        <end position="351"/>
    </location>
</feature>
<feature type="compositionally biased region" description="Low complexity" evidence="1">
    <location>
        <begin position="995"/>
        <end position="1009"/>
    </location>
</feature>
<feature type="region of interest" description="Disordered" evidence="1">
    <location>
        <begin position="845"/>
        <end position="1064"/>
    </location>
</feature>
<feature type="compositionally biased region" description="Polar residues" evidence="1">
    <location>
        <begin position="482"/>
        <end position="492"/>
    </location>
</feature>
<protein>
    <submittedName>
        <fullName evidence="2">Uncharacterized protein</fullName>
    </submittedName>
</protein>
<feature type="region of interest" description="Disordered" evidence="1">
    <location>
        <begin position="809"/>
        <end position="829"/>
    </location>
</feature>
<feature type="region of interest" description="Disordered" evidence="1">
    <location>
        <begin position="244"/>
        <end position="277"/>
    </location>
</feature>
<feature type="compositionally biased region" description="Low complexity" evidence="1">
    <location>
        <begin position="898"/>
        <end position="908"/>
    </location>
</feature>
<dbReference type="EMBL" id="MU858099">
    <property type="protein sequence ID" value="KAK4214099.1"/>
    <property type="molecule type" value="Genomic_DNA"/>
</dbReference>
<feature type="region of interest" description="Disordered" evidence="1">
    <location>
        <begin position="1085"/>
        <end position="1108"/>
    </location>
</feature>
<name>A0AAN6Y7I7_9PEZI</name>
<feature type="compositionally biased region" description="Polar residues" evidence="1">
    <location>
        <begin position="247"/>
        <end position="261"/>
    </location>
</feature>
<feature type="compositionally biased region" description="Polar residues" evidence="1">
    <location>
        <begin position="1018"/>
        <end position="1035"/>
    </location>
</feature>
<keyword evidence="3" id="KW-1185">Reference proteome</keyword>
<evidence type="ECO:0000313" key="3">
    <source>
        <dbReference type="Proteomes" id="UP001301769"/>
    </source>
</evidence>
<feature type="region of interest" description="Disordered" evidence="1">
    <location>
        <begin position="93"/>
        <end position="133"/>
    </location>
</feature>